<dbReference type="SUPFAM" id="SSF53335">
    <property type="entry name" value="S-adenosyl-L-methionine-dependent methyltransferases"/>
    <property type="match status" value="1"/>
</dbReference>
<dbReference type="PANTHER" id="PTHR10920">
    <property type="entry name" value="RIBOSOMAL RNA METHYLTRANSFERASE"/>
    <property type="match status" value="1"/>
</dbReference>
<evidence type="ECO:0000259" key="7">
    <source>
        <dbReference type="Pfam" id="PF01728"/>
    </source>
</evidence>
<organism evidence="8 9">
    <name type="scientific">Methanotorris formicicus Mc-S-70</name>
    <dbReference type="NCBI Taxonomy" id="647171"/>
    <lineage>
        <taxon>Archaea</taxon>
        <taxon>Methanobacteriati</taxon>
        <taxon>Methanobacteriota</taxon>
        <taxon>Methanomada group</taxon>
        <taxon>Methanococci</taxon>
        <taxon>Methanococcales</taxon>
        <taxon>Methanocaldococcaceae</taxon>
        <taxon>Methanotorris</taxon>
    </lineage>
</organism>
<dbReference type="InterPro" id="IPR002877">
    <property type="entry name" value="RNA_MeTrfase_FtsJ_dom"/>
</dbReference>
<keyword evidence="3 5" id="KW-0808">Transferase</keyword>
<dbReference type="Pfam" id="PF01728">
    <property type="entry name" value="FtsJ"/>
    <property type="match status" value="1"/>
</dbReference>
<feature type="binding site" evidence="5">
    <location>
        <position position="123"/>
    </location>
    <ligand>
        <name>S-adenosyl-L-methionine</name>
        <dbReference type="ChEBI" id="CHEBI:59789"/>
    </ligand>
</feature>
<evidence type="ECO:0000256" key="4">
    <source>
        <dbReference type="ARBA" id="ARBA00022691"/>
    </source>
</evidence>
<dbReference type="STRING" id="647171.MetfoDRAFT_1430"/>
<accession>H1L056</accession>
<evidence type="ECO:0000256" key="1">
    <source>
        <dbReference type="ARBA" id="ARBA00022552"/>
    </source>
</evidence>
<dbReference type="PIRSF" id="PIRSF005461">
    <property type="entry name" value="23S_rRNA_mtase"/>
    <property type="match status" value="1"/>
</dbReference>
<comment type="similarity">
    <text evidence="5">Belongs to the class I-like SAM-binding methyltransferase superfamily. RNA methyltransferase RlmE family.</text>
</comment>
<evidence type="ECO:0000313" key="8">
    <source>
        <dbReference type="EMBL" id="EHP85190.1"/>
    </source>
</evidence>
<evidence type="ECO:0000313" key="9">
    <source>
        <dbReference type="Proteomes" id="UP000003706"/>
    </source>
</evidence>
<dbReference type="InterPro" id="IPR015507">
    <property type="entry name" value="rRNA-MeTfrase_E"/>
</dbReference>
<dbReference type="InterPro" id="IPR029063">
    <property type="entry name" value="SAM-dependent_MTases_sf"/>
</dbReference>
<feature type="binding site" evidence="5">
    <location>
        <position position="80"/>
    </location>
    <ligand>
        <name>S-adenosyl-L-methionine</name>
        <dbReference type="ChEBI" id="CHEBI:59789"/>
    </ligand>
</feature>
<gene>
    <name evidence="5" type="primary">rlmE</name>
    <name evidence="8" type="ORF">MetfoDRAFT_1430</name>
</gene>
<dbReference type="InterPro" id="IPR050082">
    <property type="entry name" value="RNA_methyltr_RlmE"/>
</dbReference>
<evidence type="ECO:0000256" key="5">
    <source>
        <dbReference type="HAMAP-Rule" id="MF_01547"/>
    </source>
</evidence>
<dbReference type="AlphaFoldDB" id="H1L056"/>
<evidence type="ECO:0000256" key="6">
    <source>
        <dbReference type="PIRSR" id="PIRSR005461-1"/>
    </source>
</evidence>
<keyword evidence="2 5" id="KW-0489">Methyltransferase</keyword>
<dbReference type="PANTHER" id="PTHR10920:SF13">
    <property type="entry name" value="PRE-RRNA 2'-O-RIBOSE RNA METHYLTRANSFERASE FTSJ3"/>
    <property type="match status" value="1"/>
</dbReference>
<name>H1L056_9EURY</name>
<comment type="caution">
    <text evidence="8">The sequence shown here is derived from an EMBL/GenBank/DDBJ whole genome shotgun (WGS) entry which is preliminary data.</text>
</comment>
<dbReference type="GO" id="GO:0005737">
    <property type="term" value="C:cytoplasm"/>
    <property type="evidence" value="ECO:0007669"/>
    <property type="project" value="UniProtKB-SubCell"/>
</dbReference>
<sequence length="247" mass="28482">MIMGRKDKRWVLQRKKDFYYNLAKKQKYRSRATFKLFQLNEKFRFMKEGDIVVDLGCAPGGWLQAAREIVGEKGFVVGVDLQSVKPLPYDNVKTIKGDMTKEETIQKIREILYPAKPTVVISDASPNISGVWDVDHARSIELTTIALKIATKLLKEGGNFAVKVFQGDMFMDYVSLVEKYFEKVYPTKPRASRKESAEVYVVGKGYTGKPWEEEEPVKEEKVEEKIETEELLAKKIKEMRKLKTNKN</sequence>
<feature type="binding site" evidence="5">
    <location>
        <position position="98"/>
    </location>
    <ligand>
        <name>S-adenosyl-L-methionine</name>
        <dbReference type="ChEBI" id="CHEBI:59789"/>
    </ligand>
</feature>
<dbReference type="PATRIC" id="fig|647171.4.peg.1394"/>
<dbReference type="HAMAP" id="MF_01547">
    <property type="entry name" value="RNA_methyltr_E"/>
    <property type="match status" value="1"/>
</dbReference>
<comment type="catalytic activity">
    <reaction evidence="5">
        <text>uridine(2552) in 23S rRNA + S-adenosyl-L-methionine = 2'-O-methyluridine(2552) in 23S rRNA + S-adenosyl-L-homocysteine + H(+)</text>
        <dbReference type="Rhea" id="RHEA:42720"/>
        <dbReference type="Rhea" id="RHEA-COMP:10202"/>
        <dbReference type="Rhea" id="RHEA-COMP:10203"/>
        <dbReference type="ChEBI" id="CHEBI:15378"/>
        <dbReference type="ChEBI" id="CHEBI:57856"/>
        <dbReference type="ChEBI" id="CHEBI:59789"/>
        <dbReference type="ChEBI" id="CHEBI:65315"/>
        <dbReference type="ChEBI" id="CHEBI:74478"/>
        <dbReference type="EC" id="2.1.1.166"/>
    </reaction>
</comment>
<protein>
    <recommendedName>
        <fullName evidence="5">Ribosomal RNA large subunit methyltransferase E</fullName>
        <ecNumber evidence="5">2.1.1.166</ecNumber>
    </recommendedName>
    <alternativeName>
        <fullName evidence="5">23S rRNA Um2552 methyltransferase</fullName>
    </alternativeName>
    <alternativeName>
        <fullName evidence="5">rRNA (uridine-2'-O-)-methyltransferase</fullName>
    </alternativeName>
</protein>
<evidence type="ECO:0000256" key="3">
    <source>
        <dbReference type="ARBA" id="ARBA00022679"/>
    </source>
</evidence>
<proteinExistence type="inferred from homology"/>
<dbReference type="Gene3D" id="3.40.50.150">
    <property type="entry name" value="Vaccinia Virus protein VP39"/>
    <property type="match status" value="1"/>
</dbReference>
<dbReference type="GO" id="GO:0008650">
    <property type="term" value="F:rRNA (uridine-2'-O-)-methyltransferase activity"/>
    <property type="evidence" value="ECO:0007669"/>
    <property type="project" value="UniProtKB-UniRule"/>
</dbReference>
<dbReference type="Proteomes" id="UP000003706">
    <property type="component" value="Unassembled WGS sequence"/>
</dbReference>
<feature type="binding site" evidence="5">
    <location>
        <position position="62"/>
    </location>
    <ligand>
        <name>S-adenosyl-L-methionine</name>
        <dbReference type="ChEBI" id="CHEBI:59789"/>
    </ligand>
</feature>
<feature type="active site" description="Proton acceptor" evidence="5 6">
    <location>
        <position position="163"/>
    </location>
</feature>
<comment type="subcellular location">
    <subcellularLocation>
        <location evidence="5">Cytoplasm</location>
    </subcellularLocation>
</comment>
<keyword evidence="9" id="KW-1185">Reference proteome</keyword>
<feature type="binding site" evidence="5">
    <location>
        <position position="60"/>
    </location>
    <ligand>
        <name>S-adenosyl-L-methionine</name>
        <dbReference type="ChEBI" id="CHEBI:59789"/>
    </ligand>
</feature>
<keyword evidence="4 5" id="KW-0949">S-adenosyl-L-methionine</keyword>
<feature type="domain" description="Ribosomal RNA methyltransferase FtsJ" evidence="7">
    <location>
        <begin position="28"/>
        <end position="206"/>
    </location>
</feature>
<comment type="function">
    <text evidence="5">Specifically methylates the uridine in position 2552 of 23S rRNA at the 2'-O position of the ribose in the fully assembled 50S ribosomal subunit.</text>
</comment>
<dbReference type="EMBL" id="AGJL01000038">
    <property type="protein sequence ID" value="EHP85190.1"/>
    <property type="molecule type" value="Genomic_DNA"/>
</dbReference>
<keyword evidence="5" id="KW-0963">Cytoplasm</keyword>
<reference evidence="8 9" key="1">
    <citation type="submission" date="2011-09" db="EMBL/GenBank/DDBJ databases">
        <title>The draft genome of Methanotorris formicicus Mc-S-70.</title>
        <authorList>
            <consortium name="US DOE Joint Genome Institute (JGI-PGF)"/>
            <person name="Lucas S."/>
            <person name="Han J."/>
            <person name="Lapidus A."/>
            <person name="Cheng J.-F."/>
            <person name="Goodwin L."/>
            <person name="Pitluck S."/>
            <person name="Peters L."/>
            <person name="Land M.L."/>
            <person name="Hauser L."/>
            <person name="Sieprawska-Lupa M."/>
            <person name="Takai K."/>
            <person name="Miyazaki J."/>
            <person name="Whitman W."/>
            <person name="Woyke T.J."/>
        </authorList>
    </citation>
    <scope>NUCLEOTIDE SEQUENCE [LARGE SCALE GENOMIC DNA]</scope>
    <source>
        <strain evidence="8 9">Mc-S-70</strain>
    </source>
</reference>
<evidence type="ECO:0000256" key="2">
    <source>
        <dbReference type="ARBA" id="ARBA00022603"/>
    </source>
</evidence>
<dbReference type="EC" id="2.1.1.166" evidence="5"/>
<keyword evidence="1 5" id="KW-0698">rRNA processing</keyword>